<keyword evidence="8" id="KW-0812">Transmembrane</keyword>
<evidence type="ECO:0000256" key="7">
    <source>
        <dbReference type="PROSITE-ProRule" id="PRU00169"/>
    </source>
</evidence>
<feature type="domain" description="Response regulatory" evidence="10">
    <location>
        <begin position="418"/>
        <end position="532"/>
    </location>
</feature>
<dbReference type="InterPro" id="IPR011006">
    <property type="entry name" value="CheY-like_superfamily"/>
</dbReference>
<dbReference type="AlphaFoldDB" id="A0A091B1N9"/>
<dbReference type="InterPro" id="IPR005467">
    <property type="entry name" value="His_kinase_dom"/>
</dbReference>
<feature type="domain" description="Histidine kinase" evidence="9">
    <location>
        <begin position="180"/>
        <end position="399"/>
    </location>
</feature>
<evidence type="ECO:0000256" key="2">
    <source>
        <dbReference type="ARBA" id="ARBA00012438"/>
    </source>
</evidence>
<feature type="transmembrane region" description="Helical" evidence="8">
    <location>
        <begin position="127"/>
        <end position="144"/>
    </location>
</feature>
<evidence type="ECO:0000259" key="10">
    <source>
        <dbReference type="PROSITE" id="PS50110"/>
    </source>
</evidence>
<dbReference type="PRINTS" id="PR00344">
    <property type="entry name" value="BCTRLSENSOR"/>
</dbReference>
<dbReference type="CDD" id="cd17546">
    <property type="entry name" value="REC_hyHK_CKI1_RcsC-like"/>
    <property type="match status" value="1"/>
</dbReference>
<dbReference type="SUPFAM" id="SSF47384">
    <property type="entry name" value="Homodimeric domain of signal transducing histidine kinase"/>
    <property type="match status" value="1"/>
</dbReference>
<dbReference type="PROSITE" id="PS50109">
    <property type="entry name" value="HIS_KIN"/>
    <property type="match status" value="1"/>
</dbReference>
<evidence type="ECO:0000256" key="8">
    <source>
        <dbReference type="SAM" id="Phobius"/>
    </source>
</evidence>
<dbReference type="GO" id="GO:0000155">
    <property type="term" value="F:phosphorelay sensor kinase activity"/>
    <property type="evidence" value="ECO:0007669"/>
    <property type="project" value="InterPro"/>
</dbReference>
<dbReference type="InterPro" id="IPR036097">
    <property type="entry name" value="HisK_dim/P_sf"/>
</dbReference>
<dbReference type="PANTHER" id="PTHR43047:SF72">
    <property type="entry name" value="OSMOSENSING HISTIDINE PROTEIN KINASE SLN1"/>
    <property type="match status" value="1"/>
</dbReference>
<dbReference type="InterPro" id="IPR001789">
    <property type="entry name" value="Sig_transdc_resp-reg_receiver"/>
</dbReference>
<reference evidence="11 12" key="1">
    <citation type="submission" date="2013-09" db="EMBL/GenBank/DDBJ databases">
        <title>Genome sequencing of Arenimonas metalli.</title>
        <authorList>
            <person name="Chen F."/>
            <person name="Wang G."/>
        </authorList>
    </citation>
    <scope>NUCLEOTIDE SEQUENCE [LARGE SCALE GENOMIC DNA]</scope>
    <source>
        <strain evidence="11 12">CF5-1</strain>
    </source>
</reference>
<dbReference type="Gene3D" id="3.40.50.2300">
    <property type="match status" value="1"/>
</dbReference>
<dbReference type="Gene3D" id="2.60.40.10">
    <property type="entry name" value="Immunoglobulins"/>
    <property type="match status" value="1"/>
</dbReference>
<dbReference type="SMART" id="SM00387">
    <property type="entry name" value="HATPase_c"/>
    <property type="match status" value="1"/>
</dbReference>
<dbReference type="Gene3D" id="1.10.287.130">
    <property type="match status" value="1"/>
</dbReference>
<keyword evidence="8" id="KW-1133">Transmembrane helix</keyword>
<dbReference type="STRING" id="1384056.N787_12510"/>
<dbReference type="InterPro" id="IPR003594">
    <property type="entry name" value="HATPase_dom"/>
</dbReference>
<dbReference type="FunFam" id="3.30.565.10:FF:000010">
    <property type="entry name" value="Sensor histidine kinase RcsC"/>
    <property type="match status" value="1"/>
</dbReference>
<evidence type="ECO:0000313" key="11">
    <source>
        <dbReference type="EMBL" id="KFN45606.1"/>
    </source>
</evidence>
<keyword evidence="6" id="KW-0902">Two-component regulatory system</keyword>
<dbReference type="InterPro" id="IPR003661">
    <property type="entry name" value="HisK_dim/P_dom"/>
</dbReference>
<evidence type="ECO:0000259" key="9">
    <source>
        <dbReference type="PROSITE" id="PS50109"/>
    </source>
</evidence>
<evidence type="ECO:0000256" key="5">
    <source>
        <dbReference type="ARBA" id="ARBA00022777"/>
    </source>
</evidence>
<dbReference type="GO" id="GO:0009927">
    <property type="term" value="F:histidine phosphotransfer kinase activity"/>
    <property type="evidence" value="ECO:0007669"/>
    <property type="project" value="TreeGrafter"/>
</dbReference>
<keyword evidence="8" id="KW-0472">Membrane</keyword>
<evidence type="ECO:0000256" key="6">
    <source>
        <dbReference type="ARBA" id="ARBA00023012"/>
    </source>
</evidence>
<name>A0A091B1N9_9GAMM</name>
<dbReference type="RefSeq" id="WP_052575337.1">
    <property type="nucleotide sequence ID" value="NZ_AVCK01000026.1"/>
</dbReference>
<comment type="caution">
    <text evidence="11">The sequence shown here is derived from an EMBL/GenBank/DDBJ whole genome shotgun (WGS) entry which is preliminary data.</text>
</comment>
<keyword evidence="5" id="KW-0418">Kinase</keyword>
<dbReference type="PATRIC" id="fig|1384056.3.peg.1829"/>
<dbReference type="GO" id="GO:0005886">
    <property type="term" value="C:plasma membrane"/>
    <property type="evidence" value="ECO:0007669"/>
    <property type="project" value="TreeGrafter"/>
</dbReference>
<dbReference type="Pfam" id="PF00072">
    <property type="entry name" value="Response_reg"/>
    <property type="match status" value="1"/>
</dbReference>
<keyword evidence="12" id="KW-1185">Reference proteome</keyword>
<dbReference type="CDD" id="cd00082">
    <property type="entry name" value="HisKA"/>
    <property type="match status" value="1"/>
</dbReference>
<organism evidence="11 12">
    <name type="scientific">Arenimonas metalli CF5-1</name>
    <dbReference type="NCBI Taxonomy" id="1384056"/>
    <lineage>
        <taxon>Bacteria</taxon>
        <taxon>Pseudomonadati</taxon>
        <taxon>Pseudomonadota</taxon>
        <taxon>Gammaproteobacteria</taxon>
        <taxon>Lysobacterales</taxon>
        <taxon>Lysobacteraceae</taxon>
        <taxon>Arenimonas</taxon>
    </lineage>
</organism>
<protein>
    <recommendedName>
        <fullName evidence="2">histidine kinase</fullName>
        <ecNumber evidence="2">2.7.13.3</ecNumber>
    </recommendedName>
</protein>
<evidence type="ECO:0000256" key="1">
    <source>
        <dbReference type="ARBA" id="ARBA00000085"/>
    </source>
</evidence>
<evidence type="ECO:0000313" key="12">
    <source>
        <dbReference type="Proteomes" id="UP000029393"/>
    </source>
</evidence>
<dbReference type="SUPFAM" id="SSF52172">
    <property type="entry name" value="CheY-like"/>
    <property type="match status" value="1"/>
</dbReference>
<dbReference type="PANTHER" id="PTHR43047">
    <property type="entry name" value="TWO-COMPONENT HISTIDINE PROTEIN KINASE"/>
    <property type="match status" value="1"/>
</dbReference>
<keyword evidence="3 7" id="KW-0597">Phosphoprotein</keyword>
<feature type="modified residue" description="4-aspartylphosphate" evidence="7">
    <location>
        <position position="467"/>
    </location>
</feature>
<dbReference type="InterPro" id="IPR004358">
    <property type="entry name" value="Sig_transdc_His_kin-like_C"/>
</dbReference>
<dbReference type="SMART" id="SM00448">
    <property type="entry name" value="REC"/>
    <property type="match status" value="1"/>
</dbReference>
<evidence type="ECO:0000256" key="4">
    <source>
        <dbReference type="ARBA" id="ARBA00022679"/>
    </source>
</evidence>
<dbReference type="InterPro" id="IPR036890">
    <property type="entry name" value="HATPase_C_sf"/>
</dbReference>
<dbReference type="SUPFAM" id="SSF55874">
    <property type="entry name" value="ATPase domain of HSP90 chaperone/DNA topoisomerase II/histidine kinase"/>
    <property type="match status" value="1"/>
</dbReference>
<dbReference type="OrthoDB" id="9797243at2"/>
<comment type="catalytic activity">
    <reaction evidence="1">
        <text>ATP + protein L-histidine = ADP + protein N-phospho-L-histidine.</text>
        <dbReference type="EC" id="2.7.13.3"/>
    </reaction>
</comment>
<keyword evidence="4" id="KW-0808">Transferase</keyword>
<dbReference type="SMART" id="SM00388">
    <property type="entry name" value="HisKA"/>
    <property type="match status" value="1"/>
</dbReference>
<dbReference type="Pfam" id="PF00512">
    <property type="entry name" value="HisKA"/>
    <property type="match status" value="1"/>
</dbReference>
<evidence type="ECO:0000256" key="3">
    <source>
        <dbReference type="ARBA" id="ARBA00022553"/>
    </source>
</evidence>
<dbReference type="Proteomes" id="UP000029393">
    <property type="component" value="Unassembled WGS sequence"/>
</dbReference>
<dbReference type="EC" id="2.7.13.3" evidence="2"/>
<dbReference type="Gene3D" id="3.30.565.10">
    <property type="entry name" value="Histidine kinase-like ATPase, C-terminal domain"/>
    <property type="match status" value="1"/>
</dbReference>
<dbReference type="Pfam" id="PF02518">
    <property type="entry name" value="HATPase_c"/>
    <property type="match status" value="1"/>
</dbReference>
<dbReference type="EMBL" id="AVCK01000026">
    <property type="protein sequence ID" value="KFN45606.1"/>
    <property type="molecule type" value="Genomic_DNA"/>
</dbReference>
<dbReference type="InterPro" id="IPR013783">
    <property type="entry name" value="Ig-like_fold"/>
</dbReference>
<dbReference type="PROSITE" id="PS50110">
    <property type="entry name" value="RESPONSE_REGULATORY"/>
    <property type="match status" value="1"/>
</dbReference>
<proteinExistence type="predicted"/>
<accession>A0A091B1N9</accession>
<sequence>MLLALAALPAFAAPGPQVLSLQRVRAGEVLSLPADARLLRLVPGDDALRVVVGPGSGTAPEPRRIRFQLEGHDPGWMEPEPLGERLFRRIEPGSYQLRIAWAGADGDWRELPRVAVWVEPPWWQGQYALAMFGLLALVLAALLSRELRARHRRREAWRMTRARQQLAEQHSEAKSRFLATLGHEIRTPMTGVLGMAELLQGSALDARQRGQVEAIQRAGQHLLRLVNDALDLARIEAGRLELVVAPFRLRPLLDEVADLLRPLAEAKGLRFRLACAPSLPEALSGDATRLRQILFNLGHNAIKFCDAGEVSLQVAPGEPEGLVLSVHDSGPGLDAEQQARLFRRFEQGASGQGGSSGSGGSGLGLAICRELAVAMGGGISVQSSPGQGARFQVSLPLPAVPAPEPDVRPGTRGTAVRRLLLVEDNAVVAEVVAALLEQQGHRVRHVPHGLAALAELATASYDLAVLDLDLPGIDGLQLARLLRARGETLPLLALTARADPQAEPEARAAGMDGFLRKPVTGELLAVAIAALESARLSPRG</sequence>
<gene>
    <name evidence="11" type="ORF">N787_12510</name>
</gene>
<dbReference type="eggNOG" id="COG2205">
    <property type="taxonomic scope" value="Bacteria"/>
</dbReference>
<dbReference type="FunFam" id="1.10.287.130:FF:000028">
    <property type="entry name" value="Hybrid signal transduction histidine kinase"/>
    <property type="match status" value="1"/>
</dbReference>